<dbReference type="EMBL" id="JAATIQ010000018">
    <property type="protein sequence ID" value="KAF4400363.1"/>
    <property type="molecule type" value="Genomic_DNA"/>
</dbReference>
<dbReference type="InterPro" id="IPR026960">
    <property type="entry name" value="RVT-Znf"/>
</dbReference>
<organism evidence="3 4">
    <name type="scientific">Cannabis sativa</name>
    <name type="common">Hemp</name>
    <name type="synonym">Marijuana</name>
    <dbReference type="NCBI Taxonomy" id="3483"/>
    <lineage>
        <taxon>Eukaryota</taxon>
        <taxon>Viridiplantae</taxon>
        <taxon>Streptophyta</taxon>
        <taxon>Embryophyta</taxon>
        <taxon>Tracheophyta</taxon>
        <taxon>Spermatophyta</taxon>
        <taxon>Magnoliopsida</taxon>
        <taxon>eudicotyledons</taxon>
        <taxon>Gunneridae</taxon>
        <taxon>Pentapetalae</taxon>
        <taxon>rosids</taxon>
        <taxon>fabids</taxon>
        <taxon>Rosales</taxon>
        <taxon>Cannabaceae</taxon>
        <taxon>Cannabis</taxon>
    </lineage>
</organism>
<comment type="caution">
    <text evidence="3">The sequence shown here is derived from an EMBL/GenBank/DDBJ whole genome shotgun (WGS) entry which is preliminary data.</text>
</comment>
<sequence>MAKKKRVGRKPAIATMTDIGENRADDETVAADQVLQAGSKEKMERGTTDNIAGGSWITPKRIALRQLQLSVSAKQQIFLAAKDRFEQNLRHQSKVNWIKFSDENTSYFQAVMRKRRLENRITTFMEWDTIIDDFEEVVKHFVKHFENIIGSKSLASSLIDGACLKRVWDKLIMPKHRFLYWKIANTQLLTRDFLSQFMTISSTLCPVCEVFIANNSWLGEYQWPNSIEDMMERCRNRVKNFQSRITNAIVAATFVK</sequence>
<gene>
    <name evidence="3" type="ORF">G4B88_018705</name>
</gene>
<evidence type="ECO:0000259" key="2">
    <source>
        <dbReference type="Pfam" id="PF13966"/>
    </source>
</evidence>
<reference evidence="3 4" key="1">
    <citation type="journal article" date="2020" name="bioRxiv">
        <title>Sequence and annotation of 42 cannabis genomes reveals extensive copy number variation in cannabinoid synthesis and pathogen resistance genes.</title>
        <authorList>
            <person name="Mckernan K.J."/>
            <person name="Helbert Y."/>
            <person name="Kane L.T."/>
            <person name="Ebling H."/>
            <person name="Zhang L."/>
            <person name="Liu B."/>
            <person name="Eaton Z."/>
            <person name="Mclaughlin S."/>
            <person name="Kingan S."/>
            <person name="Baybayan P."/>
            <person name="Concepcion G."/>
            <person name="Jordan M."/>
            <person name="Riva A."/>
            <person name="Barbazuk W."/>
            <person name="Harkins T."/>
        </authorList>
    </citation>
    <scope>NUCLEOTIDE SEQUENCE [LARGE SCALE GENOMIC DNA]</scope>
    <source>
        <strain evidence="4">cv. Jamaican Lion 4</strain>
        <tissue evidence="3">Leaf</tissue>
    </source>
</reference>
<dbReference type="AlphaFoldDB" id="A0A7J6HYM9"/>
<dbReference type="Pfam" id="PF13966">
    <property type="entry name" value="zf-RVT"/>
    <property type="match status" value="1"/>
</dbReference>
<protein>
    <recommendedName>
        <fullName evidence="2">Reverse transcriptase zinc-binding domain-containing protein</fullName>
    </recommendedName>
</protein>
<evidence type="ECO:0000313" key="3">
    <source>
        <dbReference type="EMBL" id="KAF4400363.1"/>
    </source>
</evidence>
<name>A0A7J6HYM9_CANSA</name>
<evidence type="ECO:0000313" key="4">
    <source>
        <dbReference type="Proteomes" id="UP000583929"/>
    </source>
</evidence>
<evidence type="ECO:0000256" key="1">
    <source>
        <dbReference type="SAM" id="MobiDB-lite"/>
    </source>
</evidence>
<dbReference type="Proteomes" id="UP000583929">
    <property type="component" value="Unassembled WGS sequence"/>
</dbReference>
<proteinExistence type="predicted"/>
<feature type="domain" description="Reverse transcriptase zinc-binding" evidence="2">
    <location>
        <begin position="163"/>
        <end position="209"/>
    </location>
</feature>
<feature type="region of interest" description="Disordered" evidence="1">
    <location>
        <begin position="1"/>
        <end position="25"/>
    </location>
</feature>
<accession>A0A7J6HYM9</accession>
<keyword evidence="4" id="KW-1185">Reference proteome</keyword>